<evidence type="ECO:0000313" key="2">
    <source>
        <dbReference type="Proteomes" id="UP001152888"/>
    </source>
</evidence>
<gene>
    <name evidence="1" type="ORF">ACAOBT_LOCUS11734</name>
</gene>
<reference evidence="1" key="1">
    <citation type="submission" date="2022-03" db="EMBL/GenBank/DDBJ databases">
        <authorList>
            <person name="Sayadi A."/>
        </authorList>
    </citation>
    <scope>NUCLEOTIDE SEQUENCE</scope>
</reference>
<keyword evidence="2" id="KW-1185">Reference proteome</keyword>
<protein>
    <submittedName>
        <fullName evidence="1">Uncharacterized protein</fullName>
    </submittedName>
</protein>
<dbReference type="AlphaFoldDB" id="A0A9P0P9G2"/>
<proteinExistence type="predicted"/>
<organism evidence="1 2">
    <name type="scientific">Acanthoscelides obtectus</name>
    <name type="common">Bean weevil</name>
    <name type="synonym">Bruchus obtectus</name>
    <dbReference type="NCBI Taxonomy" id="200917"/>
    <lineage>
        <taxon>Eukaryota</taxon>
        <taxon>Metazoa</taxon>
        <taxon>Ecdysozoa</taxon>
        <taxon>Arthropoda</taxon>
        <taxon>Hexapoda</taxon>
        <taxon>Insecta</taxon>
        <taxon>Pterygota</taxon>
        <taxon>Neoptera</taxon>
        <taxon>Endopterygota</taxon>
        <taxon>Coleoptera</taxon>
        <taxon>Polyphaga</taxon>
        <taxon>Cucujiformia</taxon>
        <taxon>Chrysomeloidea</taxon>
        <taxon>Chrysomelidae</taxon>
        <taxon>Bruchinae</taxon>
        <taxon>Bruchini</taxon>
        <taxon>Acanthoscelides</taxon>
    </lineage>
</organism>
<accession>A0A9P0P9G2</accession>
<sequence length="50" mass="5471">MEIVNSFEFRRAGMIDQPRVSMGATAPLPPSGDALVLPALRIWIPDSSFL</sequence>
<dbReference type="EMBL" id="CAKOFQ010006838">
    <property type="protein sequence ID" value="CAH1975700.1"/>
    <property type="molecule type" value="Genomic_DNA"/>
</dbReference>
<name>A0A9P0P9G2_ACAOB</name>
<dbReference type="Proteomes" id="UP001152888">
    <property type="component" value="Unassembled WGS sequence"/>
</dbReference>
<evidence type="ECO:0000313" key="1">
    <source>
        <dbReference type="EMBL" id="CAH1975700.1"/>
    </source>
</evidence>
<comment type="caution">
    <text evidence="1">The sequence shown here is derived from an EMBL/GenBank/DDBJ whole genome shotgun (WGS) entry which is preliminary data.</text>
</comment>